<dbReference type="PANTHER" id="PTHR16263">
    <property type="entry name" value="TETRATRICOPEPTIDE REPEAT PROTEIN 38"/>
    <property type="match status" value="1"/>
</dbReference>
<dbReference type="KEGG" id="gsh:117364215"/>
<dbReference type="FunCoup" id="A0A6P8RUD7">
    <property type="interactions" value="235"/>
</dbReference>
<comment type="similarity">
    <text evidence="1">Belongs to the TTC38 family.</text>
</comment>
<dbReference type="OrthoDB" id="1427555at2759"/>
<keyword evidence="3" id="KW-0677">Repeat</keyword>
<dbReference type="AlphaFoldDB" id="A0A6P8RUD7"/>
<dbReference type="InterPro" id="IPR011990">
    <property type="entry name" value="TPR-like_helical_dom_sf"/>
</dbReference>
<dbReference type="PANTHER" id="PTHR16263:SF4">
    <property type="entry name" value="TETRATRICOPEPTIDE REPEAT PROTEIN 38"/>
    <property type="match status" value="1"/>
</dbReference>
<sequence length="527" mass="59816">MHCLLQAWEDAGLSLSTSSNEACKLFDATLSQYVTWRNDKTLGGIEGCLARLHEADPTFVMGHVMANGLELIGTGRSIFLDKELDRAVKNMVKLAKTQLLTEREQLHVSAVDLFAKGCLPEASEQWEQILQDHPLDLLALKFAHDTYFYLGFSAQMRDSVARVLPYWNPSIPFSKKQYLKLIVKTVSEEIQASLCHPLVSKWLDSFVSEPETVLSLGRLTQPLPDFYKGLYALNHCSLCGTSTSAQVLPSAGENSTCVEKKQTWALAVDRKDAWSVHTIAHVHEMKAEIEKGLKFMQKTENEWKDCDMLTCHIFWHWALYFIEKGEYEAALNLYDDYIAKYAFSSGTLLDIVDNSSLLYRFQMEGMNIEERWKKLLQITKSHVKDHVLIFNDLHILMSSLGANDQESTHQLLTTLQEVSKTPGSNHQYGLGQTLGLHLCQALIEIEDKNYSKAVDLLYPVRYQIFQIGGSNAQRDIFNQMLIHAALNSKSDHHQKLARCLLIERDAFKPNSPLTQRLMQKASAVHCM</sequence>
<evidence type="ECO:0000256" key="1">
    <source>
        <dbReference type="ARBA" id="ARBA00005857"/>
    </source>
</evidence>
<evidence type="ECO:0000256" key="3">
    <source>
        <dbReference type="ARBA" id="ARBA00022737"/>
    </source>
</evidence>
<evidence type="ECO:0000313" key="6">
    <source>
        <dbReference type="RefSeq" id="XP_033809119.1"/>
    </source>
</evidence>
<dbReference type="InParanoid" id="A0A6P8RUD7"/>
<gene>
    <name evidence="6" type="primary">TTC38</name>
</gene>
<accession>A0A6P8RUD7</accession>
<dbReference type="InterPro" id="IPR033891">
    <property type="entry name" value="TTC38"/>
</dbReference>
<reference evidence="6" key="1">
    <citation type="submission" date="2025-08" db="UniProtKB">
        <authorList>
            <consortium name="RefSeq"/>
        </authorList>
    </citation>
    <scope>IDENTIFICATION</scope>
</reference>
<dbReference type="RefSeq" id="XP_033809119.1">
    <property type="nucleotide sequence ID" value="XM_033953228.1"/>
</dbReference>
<evidence type="ECO:0000313" key="5">
    <source>
        <dbReference type="Proteomes" id="UP000515159"/>
    </source>
</evidence>
<name>A0A6P8RUD7_GEOSA</name>
<dbReference type="GeneID" id="117364215"/>
<dbReference type="Proteomes" id="UP000515159">
    <property type="component" value="Chromosome 7"/>
</dbReference>
<keyword evidence="4" id="KW-0802">TPR repeat</keyword>
<dbReference type="SUPFAM" id="SSF48452">
    <property type="entry name" value="TPR-like"/>
    <property type="match status" value="1"/>
</dbReference>
<organism evidence="5 6">
    <name type="scientific">Geotrypetes seraphini</name>
    <name type="common">Gaboon caecilian</name>
    <name type="synonym">Caecilia seraphini</name>
    <dbReference type="NCBI Taxonomy" id="260995"/>
    <lineage>
        <taxon>Eukaryota</taxon>
        <taxon>Metazoa</taxon>
        <taxon>Chordata</taxon>
        <taxon>Craniata</taxon>
        <taxon>Vertebrata</taxon>
        <taxon>Euteleostomi</taxon>
        <taxon>Amphibia</taxon>
        <taxon>Gymnophiona</taxon>
        <taxon>Geotrypetes</taxon>
    </lineage>
</organism>
<dbReference type="CDD" id="cd05804">
    <property type="entry name" value="StaR_like"/>
    <property type="match status" value="1"/>
</dbReference>
<keyword evidence="5" id="KW-1185">Reference proteome</keyword>
<proteinExistence type="inferred from homology"/>
<protein>
    <recommendedName>
        <fullName evidence="2">Tetratricopeptide repeat protein 38</fullName>
    </recommendedName>
</protein>
<evidence type="ECO:0000256" key="4">
    <source>
        <dbReference type="ARBA" id="ARBA00022803"/>
    </source>
</evidence>
<dbReference type="CTD" id="55020"/>
<evidence type="ECO:0000256" key="2">
    <source>
        <dbReference type="ARBA" id="ARBA00019992"/>
    </source>
</evidence>